<evidence type="ECO:0000313" key="2">
    <source>
        <dbReference type="Proteomes" id="UP001595593"/>
    </source>
</evidence>
<name>A0ABV7G218_9PROT</name>
<accession>A0ABV7G218</accession>
<evidence type="ECO:0008006" key="3">
    <source>
        <dbReference type="Google" id="ProtNLM"/>
    </source>
</evidence>
<protein>
    <recommendedName>
        <fullName evidence="3">Phasin domain-containing protein</fullName>
    </recommendedName>
</protein>
<dbReference type="Proteomes" id="UP001595593">
    <property type="component" value="Unassembled WGS sequence"/>
</dbReference>
<dbReference type="RefSeq" id="WP_379598301.1">
    <property type="nucleotide sequence ID" value="NZ_JBHRTN010000018.1"/>
</dbReference>
<proteinExistence type="predicted"/>
<evidence type="ECO:0000313" key="1">
    <source>
        <dbReference type="EMBL" id="MFC3126752.1"/>
    </source>
</evidence>
<dbReference type="EMBL" id="JBHRTN010000018">
    <property type="protein sequence ID" value="MFC3126752.1"/>
    <property type="molecule type" value="Genomic_DNA"/>
</dbReference>
<sequence>MTRSPSTMPRLLRHGDNVVEMIRGAHQVMQSRLSAEEAALRGPALTALEFGRMVPEKMLAFSSVQTAMWQGGLALMQRTMEYGFQEAAAQQALVRSGAQKDPAALAAAQLEWATGATHRAARFWTGFGQDAMAMAESSLRPVRSAVTSNRRRLG</sequence>
<comment type="caution">
    <text evidence="1">The sequence shown here is derived from an EMBL/GenBank/DDBJ whole genome shotgun (WGS) entry which is preliminary data.</text>
</comment>
<keyword evidence="2" id="KW-1185">Reference proteome</keyword>
<gene>
    <name evidence="1" type="ORF">ACFOD4_16935</name>
</gene>
<organism evidence="1 2">
    <name type="scientific">Teichococcus globiformis</name>
    <dbReference type="NCBI Taxonomy" id="2307229"/>
    <lineage>
        <taxon>Bacteria</taxon>
        <taxon>Pseudomonadati</taxon>
        <taxon>Pseudomonadota</taxon>
        <taxon>Alphaproteobacteria</taxon>
        <taxon>Acetobacterales</taxon>
        <taxon>Roseomonadaceae</taxon>
        <taxon>Roseomonas</taxon>
    </lineage>
</organism>
<reference evidence="2" key="1">
    <citation type="journal article" date="2019" name="Int. J. Syst. Evol. Microbiol.">
        <title>The Global Catalogue of Microorganisms (GCM) 10K type strain sequencing project: providing services to taxonomists for standard genome sequencing and annotation.</title>
        <authorList>
            <consortium name="The Broad Institute Genomics Platform"/>
            <consortium name="The Broad Institute Genome Sequencing Center for Infectious Disease"/>
            <person name="Wu L."/>
            <person name="Ma J."/>
        </authorList>
    </citation>
    <scope>NUCLEOTIDE SEQUENCE [LARGE SCALE GENOMIC DNA]</scope>
    <source>
        <strain evidence="2">KCTC 52094</strain>
    </source>
</reference>